<keyword evidence="1" id="KW-0732">Signal</keyword>
<name>A4HKQ3_LEIBR</name>
<proteinExistence type="predicted"/>
<evidence type="ECO:0000259" key="2">
    <source>
        <dbReference type="Pfam" id="PF02777"/>
    </source>
</evidence>
<reference evidence="3 4" key="1">
    <citation type="journal article" date="2007" name="Nat. Genet.">
        <title>Comparative genomic analysis of three Leishmania species that cause diverse human disease.</title>
        <authorList>
            <person name="Peacock C.S."/>
            <person name="Seeger K."/>
            <person name="Harris D."/>
            <person name="Murphy L."/>
            <person name="Ruiz J.C."/>
            <person name="Quail M.A."/>
            <person name="Peters N."/>
            <person name="Adlem E."/>
            <person name="Tivey A."/>
            <person name="Aslett M."/>
            <person name="Kerhornou A."/>
            <person name="Ivens A."/>
            <person name="Fraser A."/>
            <person name="Rajandream M.A."/>
            <person name="Carver T."/>
            <person name="Norbertczak H."/>
            <person name="Chillingworth T."/>
            <person name="Hance Z."/>
            <person name="Jagels K."/>
            <person name="Moule S."/>
            <person name="Ormond D."/>
            <person name="Rutter S."/>
            <person name="Squares R."/>
            <person name="Whitehead S."/>
            <person name="Rabbinowitsch E."/>
            <person name="Arrowsmith C."/>
            <person name="White B."/>
            <person name="Thurston S."/>
            <person name="Bringaud F."/>
            <person name="Baldauf S.L."/>
            <person name="Faulconbridge A."/>
            <person name="Jeffares D."/>
            <person name="Depledge D.P."/>
            <person name="Oyola S.O."/>
            <person name="Hilley J.D."/>
            <person name="Brito L.O."/>
            <person name="Tosi L.R."/>
            <person name="Barrell B."/>
            <person name="Cruz A.K."/>
            <person name="Mottram J.C."/>
            <person name="Smith D.F."/>
            <person name="Berriman M."/>
        </authorList>
    </citation>
    <scope>NUCLEOTIDE SEQUENCE [LARGE SCALE GENOMIC DNA]</scope>
    <source>
        <strain evidence="3 4">MHOM/BR/75/M2904</strain>
    </source>
</reference>
<dbReference type="InParanoid" id="A4HKQ3"/>
<dbReference type="SUPFAM" id="SSF54719">
    <property type="entry name" value="Fe,Mn superoxide dismutase (SOD), C-terminal domain"/>
    <property type="match status" value="1"/>
</dbReference>
<dbReference type="VEuPathDB" id="TriTrypDB:LbrM.32.2860"/>
<feature type="chain" id="PRO_5002669906" evidence="1">
    <location>
        <begin position="19"/>
        <end position="138"/>
    </location>
</feature>
<evidence type="ECO:0000313" key="4">
    <source>
        <dbReference type="Proteomes" id="UP000007258"/>
    </source>
</evidence>
<dbReference type="GO" id="GO:0004784">
    <property type="term" value="F:superoxide dismutase activity"/>
    <property type="evidence" value="ECO:0007669"/>
    <property type="project" value="UniProtKB-EC"/>
</dbReference>
<dbReference type="Proteomes" id="UP000007258">
    <property type="component" value="Chromosome 32"/>
</dbReference>
<dbReference type="PANTHER" id="PTHR42769:SF2">
    <property type="entry name" value="SUPEROXIDE DISMUTASE"/>
    <property type="match status" value="1"/>
</dbReference>
<reference evidence="3 4" key="2">
    <citation type="journal article" date="2011" name="Genome Res.">
        <title>Chromosome and gene copy number variation allow major structural change between species and strains of Leishmania.</title>
        <authorList>
            <person name="Rogers M.B."/>
            <person name="Hilley J.D."/>
            <person name="Dickens N.J."/>
            <person name="Wilkes J."/>
            <person name="Bates P.A."/>
            <person name="Depledge D.P."/>
            <person name="Harris D."/>
            <person name="Her Y."/>
            <person name="Herzyk P."/>
            <person name="Imamura H."/>
            <person name="Otto T.D."/>
            <person name="Sanders M."/>
            <person name="Seeger K."/>
            <person name="Dujardin J.C."/>
            <person name="Berriman M."/>
            <person name="Smith D.F."/>
            <person name="Hertz-Fowler C."/>
            <person name="Mottram J.C."/>
        </authorList>
    </citation>
    <scope>NUCLEOTIDE SEQUENCE [LARGE SCALE GENOMIC DNA]</scope>
    <source>
        <strain evidence="3 4">MHOM/BR/75/M2904</strain>
    </source>
</reference>
<feature type="signal peptide" evidence="1">
    <location>
        <begin position="1"/>
        <end position="18"/>
    </location>
</feature>
<dbReference type="PANTHER" id="PTHR42769">
    <property type="entry name" value="SUPEROXIDE DISMUTASE"/>
    <property type="match status" value="1"/>
</dbReference>
<feature type="domain" description="Manganese/iron superoxide dismutase C-terminal" evidence="2">
    <location>
        <begin position="37"/>
        <end position="122"/>
    </location>
</feature>
<dbReference type="InterPro" id="IPR019832">
    <property type="entry name" value="Mn/Fe_SOD_C"/>
</dbReference>
<dbReference type="EMBL" id="FR799007">
    <property type="protein sequence ID" value="CAM43081.1"/>
    <property type="molecule type" value="Genomic_DNA"/>
</dbReference>
<evidence type="ECO:0000313" key="3">
    <source>
        <dbReference type="EMBL" id="CAM43081.1"/>
    </source>
</evidence>
<protein>
    <submittedName>
        <fullName evidence="3">Superoxide dismutase</fullName>
        <ecNumber evidence="3">1.15.1.1</ecNumber>
    </submittedName>
</protein>
<dbReference type="GeneID" id="5418567"/>
<sequence>HKAGQTIIILFWKGLAVGQHIPPTCSVRLCPVRLRRDFEKQFITAAQNLFGSGWVYWVYDKKACAFDIISYSNAGCPLTNYEYTPLLCVDVWEHAYYIDYENKRPEYLSKYFDVVDWHWAERHWKRATGQAYYEMKFW</sequence>
<dbReference type="Pfam" id="PF02777">
    <property type="entry name" value="Sod_Fe_C"/>
    <property type="match status" value="1"/>
</dbReference>
<dbReference type="RefSeq" id="XP_001567638.1">
    <property type="nucleotide sequence ID" value="XM_001567588.1"/>
</dbReference>
<keyword evidence="3" id="KW-0560">Oxidoreductase</keyword>
<accession>A4HKQ3</accession>
<dbReference type="EC" id="1.15.1.1" evidence="3"/>
<dbReference type="PROSITE" id="PS00088">
    <property type="entry name" value="SOD_MN"/>
    <property type="match status" value="1"/>
</dbReference>
<dbReference type="Gene3D" id="3.55.40.20">
    <property type="entry name" value="Iron/manganese superoxide dismutase, C-terminal domain"/>
    <property type="match status" value="1"/>
</dbReference>
<organism evidence="3 4">
    <name type="scientific">Leishmania braziliensis</name>
    <dbReference type="NCBI Taxonomy" id="5660"/>
    <lineage>
        <taxon>Eukaryota</taxon>
        <taxon>Discoba</taxon>
        <taxon>Euglenozoa</taxon>
        <taxon>Kinetoplastea</taxon>
        <taxon>Metakinetoplastina</taxon>
        <taxon>Trypanosomatida</taxon>
        <taxon>Trypanosomatidae</taxon>
        <taxon>Leishmaniinae</taxon>
        <taxon>Leishmania</taxon>
        <taxon>Leishmania braziliensis species complex</taxon>
    </lineage>
</organism>
<gene>
    <name evidence="3" type="ORF">LBRM_32_2860</name>
</gene>
<dbReference type="KEGG" id="lbz:LBRM_32_2860"/>
<dbReference type="STRING" id="5660.A4HKQ3"/>
<dbReference type="AlphaFoldDB" id="A4HKQ3"/>
<dbReference type="GO" id="GO:0046872">
    <property type="term" value="F:metal ion binding"/>
    <property type="evidence" value="ECO:0007669"/>
    <property type="project" value="InterPro"/>
</dbReference>
<dbReference type="InterPro" id="IPR036314">
    <property type="entry name" value="SOD_C_sf"/>
</dbReference>
<evidence type="ECO:0000256" key="1">
    <source>
        <dbReference type="SAM" id="SignalP"/>
    </source>
</evidence>
<keyword evidence="4" id="KW-1185">Reference proteome</keyword>
<feature type="non-terminal residue" evidence="3">
    <location>
        <position position="1"/>
    </location>
</feature>
<dbReference type="InterPro" id="IPR019833">
    <property type="entry name" value="Mn/Fe_SOD_BS"/>
</dbReference>